<dbReference type="RefSeq" id="WP_163963438.1">
    <property type="nucleotide sequence ID" value="NZ_JAAIVB010000038.1"/>
</dbReference>
<gene>
    <name evidence="1" type="ORF">G3574_12090</name>
</gene>
<evidence type="ECO:0000313" key="2">
    <source>
        <dbReference type="Proteomes" id="UP000482155"/>
    </source>
</evidence>
<evidence type="ECO:0000313" key="1">
    <source>
        <dbReference type="EMBL" id="NEX61822.1"/>
    </source>
</evidence>
<dbReference type="EMBL" id="JAAIVB010000038">
    <property type="protein sequence ID" value="NEX61822.1"/>
    <property type="molecule type" value="Genomic_DNA"/>
</dbReference>
<dbReference type="AlphaFoldDB" id="A0A6B3STY1"/>
<accession>A0A6B3STY1</accession>
<dbReference type="InterPro" id="IPR006311">
    <property type="entry name" value="TAT_signal"/>
</dbReference>
<dbReference type="PROSITE" id="PS51318">
    <property type="entry name" value="TAT"/>
    <property type="match status" value="1"/>
</dbReference>
<organism evidence="1 2">
    <name type="scientific">Noviherbaspirillum galbum</name>
    <dbReference type="NCBI Taxonomy" id="2709383"/>
    <lineage>
        <taxon>Bacteria</taxon>
        <taxon>Pseudomonadati</taxon>
        <taxon>Pseudomonadota</taxon>
        <taxon>Betaproteobacteria</taxon>
        <taxon>Burkholderiales</taxon>
        <taxon>Oxalobacteraceae</taxon>
        <taxon>Noviherbaspirillum</taxon>
    </lineage>
</organism>
<dbReference type="InterPro" id="IPR019546">
    <property type="entry name" value="TAT_signal_bac_arc"/>
</dbReference>
<reference evidence="1 2" key="1">
    <citation type="submission" date="2020-02" db="EMBL/GenBank/DDBJ databases">
        <authorList>
            <person name="Kim M.K."/>
        </authorList>
    </citation>
    <scope>NUCLEOTIDE SEQUENCE [LARGE SCALE GENOMIC DNA]</scope>
    <source>
        <strain evidence="1 2">17J57-3</strain>
    </source>
</reference>
<comment type="caution">
    <text evidence="1">The sequence shown here is derived from an EMBL/GenBank/DDBJ whole genome shotgun (WGS) entry which is preliminary data.</text>
</comment>
<keyword evidence="2" id="KW-1185">Reference proteome</keyword>
<dbReference type="Proteomes" id="UP000482155">
    <property type="component" value="Unassembled WGS sequence"/>
</dbReference>
<protein>
    <submittedName>
        <fullName evidence="1">Twin-arginine translocation signal domain-containing protein</fullName>
    </submittedName>
</protein>
<name>A0A6B3STY1_9BURK</name>
<dbReference type="NCBIfam" id="TIGR01409">
    <property type="entry name" value="TAT_signal_seq"/>
    <property type="match status" value="1"/>
</dbReference>
<proteinExistence type="predicted"/>
<sequence>MAATAALPISRRSFLKTGLIGALALATAGGVHRMSRPVPMPTPFVLDPAGRDALSAIIPAILGDAIQRTPADIRAATERTLGAIAGLPLATQKEIQDLFALLTLAPSRRFLAGLGDDWSEAKPEDVAAFLQRWRTHRLGLFQSAYHALHDLVAGAWYADESTWASIGYPGPLKELS</sequence>